<dbReference type="InterPro" id="IPR017907">
    <property type="entry name" value="Znf_RING_CS"/>
</dbReference>
<dbReference type="InterPro" id="IPR044066">
    <property type="entry name" value="TRIAD_supradom"/>
</dbReference>
<dbReference type="SMART" id="SM00184">
    <property type="entry name" value="RING"/>
    <property type="match status" value="2"/>
</dbReference>
<dbReference type="InterPro" id="IPR002867">
    <property type="entry name" value="IBR_dom"/>
</dbReference>
<dbReference type="PROSITE" id="PS51873">
    <property type="entry name" value="TRIAD"/>
    <property type="match status" value="1"/>
</dbReference>
<dbReference type="SUPFAM" id="SSF54495">
    <property type="entry name" value="UBC-like"/>
    <property type="match status" value="1"/>
</dbReference>
<dbReference type="InterPro" id="IPR013083">
    <property type="entry name" value="Znf_RING/FYVE/PHD"/>
</dbReference>
<dbReference type="AlphaFoldDB" id="A0A5A7PQU6"/>
<dbReference type="SUPFAM" id="SSF57850">
    <property type="entry name" value="RING/U-box"/>
    <property type="match status" value="2"/>
</dbReference>
<feature type="compositionally biased region" description="Basic residues" evidence="13">
    <location>
        <begin position="41"/>
        <end position="52"/>
    </location>
</feature>
<comment type="cofactor">
    <cofactor evidence="2">
        <name>Zn(2+)</name>
        <dbReference type="ChEBI" id="CHEBI:29105"/>
    </cofactor>
</comment>
<evidence type="ECO:0000256" key="11">
    <source>
        <dbReference type="ARBA" id="ARBA00022833"/>
    </source>
</evidence>
<evidence type="ECO:0000256" key="13">
    <source>
        <dbReference type="SAM" id="MobiDB-lite"/>
    </source>
</evidence>
<evidence type="ECO:0000259" key="15">
    <source>
        <dbReference type="PROSITE" id="PS50908"/>
    </source>
</evidence>
<evidence type="ECO:0000256" key="3">
    <source>
        <dbReference type="ARBA" id="ARBA00003976"/>
    </source>
</evidence>
<evidence type="ECO:0000259" key="16">
    <source>
        <dbReference type="PROSITE" id="PS51873"/>
    </source>
</evidence>
<dbReference type="Pfam" id="PF05773">
    <property type="entry name" value="RWD"/>
    <property type="match status" value="1"/>
</dbReference>
<evidence type="ECO:0000256" key="9">
    <source>
        <dbReference type="ARBA" id="ARBA00022771"/>
    </source>
</evidence>
<dbReference type="InterPro" id="IPR001841">
    <property type="entry name" value="Znf_RING"/>
</dbReference>
<dbReference type="SMART" id="SM00647">
    <property type="entry name" value="IBR"/>
    <property type="match status" value="1"/>
</dbReference>
<dbReference type="PANTHER" id="PTHR11685">
    <property type="entry name" value="RBR FAMILY RING FINGER AND IBR DOMAIN-CONTAINING"/>
    <property type="match status" value="1"/>
</dbReference>
<feature type="region of interest" description="Disordered" evidence="13">
    <location>
        <begin position="33"/>
        <end position="65"/>
    </location>
</feature>
<keyword evidence="7" id="KW-0479">Metal-binding</keyword>
<dbReference type="SMART" id="SM00591">
    <property type="entry name" value="RWD"/>
    <property type="match status" value="1"/>
</dbReference>
<feature type="domain" description="RING-type" evidence="14">
    <location>
        <begin position="340"/>
        <end position="388"/>
    </location>
</feature>
<evidence type="ECO:0000256" key="12">
    <source>
        <dbReference type="PROSITE-ProRule" id="PRU00175"/>
    </source>
</evidence>
<evidence type="ECO:0000313" key="18">
    <source>
        <dbReference type="Proteomes" id="UP000325081"/>
    </source>
</evidence>
<accession>A0A5A7PQU6</accession>
<dbReference type="GO" id="GO:0016567">
    <property type="term" value="P:protein ubiquitination"/>
    <property type="evidence" value="ECO:0007669"/>
    <property type="project" value="UniProtKB-UniPathway"/>
</dbReference>
<keyword evidence="11" id="KW-0862">Zinc</keyword>
<evidence type="ECO:0000256" key="10">
    <source>
        <dbReference type="ARBA" id="ARBA00022786"/>
    </source>
</evidence>
<comment type="similarity">
    <text evidence="4">Belongs to the RBR family. Ariadne subfamily.</text>
</comment>
<dbReference type="PROSITE" id="PS50908">
    <property type="entry name" value="RWD"/>
    <property type="match status" value="1"/>
</dbReference>
<evidence type="ECO:0000256" key="5">
    <source>
        <dbReference type="ARBA" id="ARBA00012251"/>
    </source>
</evidence>
<dbReference type="FunFam" id="3.30.40.10:FF:000358">
    <property type="entry name" value="RBR-type E3 ubiquitin transferase"/>
    <property type="match status" value="1"/>
</dbReference>
<protein>
    <recommendedName>
        <fullName evidence="5">RBR-type E3 ubiquitin transferase</fullName>
        <ecNumber evidence="5">2.3.2.31</ecNumber>
    </recommendedName>
</protein>
<evidence type="ECO:0000256" key="8">
    <source>
        <dbReference type="ARBA" id="ARBA00022737"/>
    </source>
</evidence>
<evidence type="ECO:0000256" key="7">
    <source>
        <dbReference type="ARBA" id="ARBA00022723"/>
    </source>
</evidence>
<dbReference type="CDD" id="cd23134">
    <property type="entry name" value="RING-HC_ITT1-like"/>
    <property type="match status" value="1"/>
</dbReference>
<dbReference type="PROSITE" id="PS50089">
    <property type="entry name" value="ZF_RING_2"/>
    <property type="match status" value="1"/>
</dbReference>
<dbReference type="GO" id="GO:0008270">
    <property type="term" value="F:zinc ion binding"/>
    <property type="evidence" value="ECO:0007669"/>
    <property type="project" value="UniProtKB-KW"/>
</dbReference>
<comment type="catalytic activity">
    <reaction evidence="1">
        <text>[E2 ubiquitin-conjugating enzyme]-S-ubiquitinyl-L-cysteine + [acceptor protein]-L-lysine = [E2 ubiquitin-conjugating enzyme]-L-cysteine + [acceptor protein]-N(6)-ubiquitinyl-L-lysine.</text>
        <dbReference type="EC" id="2.3.2.31"/>
    </reaction>
</comment>
<evidence type="ECO:0000313" key="17">
    <source>
        <dbReference type="EMBL" id="GER34657.1"/>
    </source>
</evidence>
<dbReference type="UniPathway" id="UPA00143"/>
<proteinExistence type="inferred from homology"/>
<dbReference type="InterPro" id="IPR016135">
    <property type="entry name" value="UBQ-conjugating_enzyme/RWD"/>
</dbReference>
<dbReference type="Gene3D" id="3.10.110.10">
    <property type="entry name" value="Ubiquitin Conjugating Enzyme"/>
    <property type="match status" value="1"/>
</dbReference>
<evidence type="ECO:0000256" key="4">
    <source>
        <dbReference type="ARBA" id="ARBA00005884"/>
    </source>
</evidence>
<dbReference type="GO" id="GO:0061630">
    <property type="term" value="F:ubiquitin protein ligase activity"/>
    <property type="evidence" value="ECO:0007669"/>
    <property type="project" value="UniProtKB-EC"/>
</dbReference>
<evidence type="ECO:0000259" key="14">
    <source>
        <dbReference type="PROSITE" id="PS50089"/>
    </source>
</evidence>
<gene>
    <name evidence="17" type="ORF">STAS_10901</name>
</gene>
<reference evidence="18" key="1">
    <citation type="journal article" date="2019" name="Curr. Biol.">
        <title>Genome Sequence of Striga asiatica Provides Insight into the Evolution of Plant Parasitism.</title>
        <authorList>
            <person name="Yoshida S."/>
            <person name="Kim S."/>
            <person name="Wafula E.K."/>
            <person name="Tanskanen J."/>
            <person name="Kim Y.M."/>
            <person name="Honaas L."/>
            <person name="Yang Z."/>
            <person name="Spallek T."/>
            <person name="Conn C.E."/>
            <person name="Ichihashi Y."/>
            <person name="Cheong K."/>
            <person name="Cui S."/>
            <person name="Der J.P."/>
            <person name="Gundlach H."/>
            <person name="Jiao Y."/>
            <person name="Hori C."/>
            <person name="Ishida J.K."/>
            <person name="Kasahara H."/>
            <person name="Kiba T."/>
            <person name="Kim M.S."/>
            <person name="Koo N."/>
            <person name="Laohavisit A."/>
            <person name="Lee Y.H."/>
            <person name="Lumba S."/>
            <person name="McCourt P."/>
            <person name="Mortimer J.C."/>
            <person name="Mutuku J.M."/>
            <person name="Nomura T."/>
            <person name="Sasaki-Sekimoto Y."/>
            <person name="Seto Y."/>
            <person name="Wang Y."/>
            <person name="Wakatake T."/>
            <person name="Sakakibara H."/>
            <person name="Demura T."/>
            <person name="Yamaguchi S."/>
            <person name="Yoneyama K."/>
            <person name="Manabe R.I."/>
            <person name="Nelson D.C."/>
            <person name="Schulman A.H."/>
            <person name="Timko M.P."/>
            <person name="dePamphilis C.W."/>
            <person name="Choi D."/>
            <person name="Shirasu K."/>
        </authorList>
    </citation>
    <scope>NUCLEOTIDE SEQUENCE [LARGE SCALE GENOMIC DNA]</scope>
    <source>
        <strain evidence="18">cv. UVA1</strain>
    </source>
</reference>
<dbReference type="PROSITE" id="PS00518">
    <property type="entry name" value="ZF_RING_1"/>
    <property type="match status" value="1"/>
</dbReference>
<dbReference type="OrthoDB" id="1431934at2759"/>
<keyword evidence="6" id="KW-0808">Transferase</keyword>
<feature type="domain" description="RING-type" evidence="16">
    <location>
        <begin position="336"/>
        <end position="519"/>
    </location>
</feature>
<dbReference type="InterPro" id="IPR031127">
    <property type="entry name" value="E3_UB_ligase_RBR"/>
</dbReference>
<dbReference type="EMBL" id="BKCP01004938">
    <property type="protein sequence ID" value="GER34657.1"/>
    <property type="molecule type" value="Genomic_DNA"/>
</dbReference>
<dbReference type="InterPro" id="IPR006575">
    <property type="entry name" value="RWD_dom"/>
</dbReference>
<keyword evidence="8" id="KW-0677">Repeat</keyword>
<dbReference type="EC" id="2.3.2.31" evidence="5"/>
<dbReference type="Proteomes" id="UP000325081">
    <property type="component" value="Unassembled WGS sequence"/>
</dbReference>
<evidence type="ECO:0000256" key="6">
    <source>
        <dbReference type="ARBA" id="ARBA00022679"/>
    </source>
</evidence>
<keyword evidence="18" id="KW-1185">Reference proteome</keyword>
<comment type="function">
    <text evidence="3">Might act as an E3 ubiquitin-protein ligase, or as part of E3 complex, which accepts ubiquitin from specific E2 ubiquitin-conjugating enzymes and then transfers it to substrates.</text>
</comment>
<sequence length="519" mass="58751">MRRKEKLLHGLGRSSPIFGRILKIWENLRNRDSRWAPKNRGGGKSRLAGRSRKKEEGENVACSSSSLNLDSGSCYVNGEESGSVGGSGLGMNVGPDNGETEGCEATEELGSGNEDDALSRLKELSFSVEPELEELLAVNRLLQEDELLAMESIYGEKILILENESGLKCFQVHIQVQVPQELSITTKFESFGFSEKTNEDESDISYSFQVEYLPPILLSCLLPKSYPSKSAPHFTIHVQWLRHSNISRLCSMLDLIWAENPGQEVTYQWVEWLRNCTLSYLGFDSELLLGPYGVSHDSNCGKEERRAISGSFSSDTDIPTIKRYNDEQKYESFCRDIQECSICLSEFAGSEFIMLPCQHFFCEKCLKAFTNIHVKDGTVFKIKCPEAKCDGTLHPSLIKRLLGEKEFDRWESLVLRKALDSMKDDVYCPRCEMACVKDKDEHALCSKCYYSFCTLCMDKRHVGEACTTPELKLKMLEVGDDNNLRCWACHRQFCCLCGDMVIDSSEHFGDYGCKQHTFE</sequence>
<keyword evidence="9 12" id="KW-0863">Zinc-finger</keyword>
<dbReference type="CDD" id="cd20341">
    <property type="entry name" value="BRcat_RBR_RNF14"/>
    <property type="match status" value="1"/>
</dbReference>
<comment type="caution">
    <text evidence="17">The sequence shown here is derived from an EMBL/GenBank/DDBJ whole genome shotgun (WGS) entry which is preliminary data.</text>
</comment>
<keyword evidence="10" id="KW-0833">Ubl conjugation pathway</keyword>
<dbReference type="CDD" id="cd23820">
    <property type="entry name" value="RWD_RNF14"/>
    <property type="match status" value="1"/>
</dbReference>
<feature type="domain" description="RWD" evidence="15">
    <location>
        <begin position="145"/>
        <end position="280"/>
    </location>
</feature>
<dbReference type="Pfam" id="PF01485">
    <property type="entry name" value="IBR"/>
    <property type="match status" value="1"/>
</dbReference>
<evidence type="ECO:0000256" key="2">
    <source>
        <dbReference type="ARBA" id="ARBA00001947"/>
    </source>
</evidence>
<organism evidence="17 18">
    <name type="scientific">Striga asiatica</name>
    <name type="common">Asiatic witchweed</name>
    <name type="synonym">Buchnera asiatica</name>
    <dbReference type="NCBI Taxonomy" id="4170"/>
    <lineage>
        <taxon>Eukaryota</taxon>
        <taxon>Viridiplantae</taxon>
        <taxon>Streptophyta</taxon>
        <taxon>Embryophyta</taxon>
        <taxon>Tracheophyta</taxon>
        <taxon>Spermatophyta</taxon>
        <taxon>Magnoliopsida</taxon>
        <taxon>eudicotyledons</taxon>
        <taxon>Gunneridae</taxon>
        <taxon>Pentapetalae</taxon>
        <taxon>asterids</taxon>
        <taxon>lamiids</taxon>
        <taxon>Lamiales</taxon>
        <taxon>Orobanchaceae</taxon>
        <taxon>Buchnereae</taxon>
        <taxon>Striga</taxon>
    </lineage>
</organism>
<dbReference type="Pfam" id="PF13639">
    <property type="entry name" value="zf-RING_2"/>
    <property type="match status" value="1"/>
</dbReference>
<dbReference type="Gene3D" id="3.30.40.10">
    <property type="entry name" value="Zinc/RING finger domain, C3HC4 (zinc finger)"/>
    <property type="match status" value="1"/>
</dbReference>
<name>A0A5A7PQU6_STRAF</name>
<evidence type="ECO:0000256" key="1">
    <source>
        <dbReference type="ARBA" id="ARBA00001798"/>
    </source>
</evidence>